<dbReference type="AlphaFoldDB" id="A0A0A7UZ42"/>
<gene>
    <name evidence="1" type="ORF">T478_0881</name>
</gene>
<proteinExistence type="predicted"/>
<sequence length="50" mass="5988">MVKYTCKSCKTDCDDITDHMLKVHKFSKWIMELQLKTNPNTYKNCFEKKA</sequence>
<name>A0A0A7UZ42_9ARCH</name>
<dbReference type="EMBL" id="CP007026">
    <property type="protein sequence ID" value="AJA92049.1"/>
    <property type="molecule type" value="Genomic_DNA"/>
</dbReference>
<dbReference type="HOGENOM" id="CLU_3112871_0_0_2"/>
<protein>
    <submittedName>
        <fullName evidence="1">Uncharacterized protein</fullName>
    </submittedName>
</protein>
<dbReference type="KEGG" id="nbv:T478_0881"/>
<organism evidence="1 2">
    <name type="scientific">Candidatus Nitrosopelagicus brevis</name>
    <dbReference type="NCBI Taxonomy" id="1410606"/>
    <lineage>
        <taxon>Archaea</taxon>
        <taxon>Nitrososphaerota</taxon>
    </lineage>
</organism>
<evidence type="ECO:0000313" key="1">
    <source>
        <dbReference type="EMBL" id="AJA92049.1"/>
    </source>
</evidence>
<reference evidence="1 2" key="1">
    <citation type="journal article" date="2015" name="Proc. Natl. Acad. Sci. U.S.A.">
        <title>Genomic and proteomic characterization of "Candidatus Nitrosopelagicus brevis": An ammonia-oxidizing archaeon from the open ocean.</title>
        <authorList>
            <person name="Santoro A.E."/>
            <person name="Dupont C.L."/>
            <person name="Richter R.A."/>
            <person name="Craig M.T."/>
            <person name="Carini P."/>
            <person name="McIlvin M.R."/>
            <person name="Yang Y."/>
            <person name="Orsi W.D."/>
            <person name="Moran D.M."/>
            <person name="Saito M.A."/>
        </authorList>
    </citation>
    <scope>NUCLEOTIDE SEQUENCE [LARGE SCALE GENOMIC DNA]</scope>
    <source>
        <strain evidence="2">V2</strain>
    </source>
</reference>
<dbReference type="Proteomes" id="UP000030944">
    <property type="component" value="Chromosome"/>
</dbReference>
<accession>A0A0A7UZ42</accession>
<dbReference type="STRING" id="1410606.T478_0881"/>
<evidence type="ECO:0000313" key="2">
    <source>
        <dbReference type="Proteomes" id="UP000030944"/>
    </source>
</evidence>